<accession>A0A6I3IE95</accession>
<dbReference type="GO" id="GO:0043916">
    <property type="term" value="F:DNA-7-methylguanine glycosylase activity"/>
    <property type="evidence" value="ECO:0007669"/>
    <property type="project" value="TreeGrafter"/>
</dbReference>
<keyword evidence="2" id="KW-0234">DNA repair</keyword>
<keyword evidence="5" id="KW-1185">Reference proteome</keyword>
<dbReference type="PANTHER" id="PTHR43003">
    <property type="entry name" value="DNA-3-METHYLADENINE GLYCOSYLASE"/>
    <property type="match status" value="1"/>
</dbReference>
<evidence type="ECO:0000313" key="5">
    <source>
        <dbReference type="Proteomes" id="UP000431092"/>
    </source>
</evidence>
<evidence type="ECO:0000256" key="2">
    <source>
        <dbReference type="ARBA" id="ARBA00023204"/>
    </source>
</evidence>
<protein>
    <submittedName>
        <fullName evidence="4">DNA-3-methyladenine glycosylase 2 family protein</fullName>
    </submittedName>
</protein>
<dbReference type="GO" id="GO:0006307">
    <property type="term" value="P:DNA alkylation repair"/>
    <property type="evidence" value="ECO:0007669"/>
    <property type="project" value="TreeGrafter"/>
</dbReference>
<dbReference type="GO" id="GO:0005737">
    <property type="term" value="C:cytoplasm"/>
    <property type="evidence" value="ECO:0007669"/>
    <property type="project" value="TreeGrafter"/>
</dbReference>
<gene>
    <name evidence="4" type="ORF">GGG17_09975</name>
</gene>
<name>A0A6I3IE95_9MICO</name>
<dbReference type="SUPFAM" id="SSF48150">
    <property type="entry name" value="DNA-glycosylase"/>
    <property type="match status" value="1"/>
</dbReference>
<dbReference type="PANTHER" id="PTHR43003:SF6">
    <property type="entry name" value="DNA GLYCOSYLASE"/>
    <property type="match status" value="1"/>
</dbReference>
<dbReference type="Gene3D" id="1.10.340.30">
    <property type="entry name" value="Hypothetical protein, domain 2"/>
    <property type="match status" value="1"/>
</dbReference>
<proteinExistence type="predicted"/>
<dbReference type="InterPro" id="IPR011257">
    <property type="entry name" value="DNA_glycosylase"/>
</dbReference>
<dbReference type="GO" id="GO:0008725">
    <property type="term" value="F:DNA-3-methyladenine glycosylase activity"/>
    <property type="evidence" value="ECO:0007669"/>
    <property type="project" value="TreeGrafter"/>
</dbReference>
<reference evidence="4 5" key="1">
    <citation type="submission" date="2019-11" db="EMBL/GenBank/DDBJ databases">
        <title>Whole genome sequencing identifies a novel species of the genus Arsenicicoccus isolated from human blood.</title>
        <authorList>
            <person name="Jeong J.H."/>
            <person name="Kweon O.J."/>
            <person name="Kim H.R."/>
            <person name="Kim T.-H."/>
            <person name="Ha S.-M."/>
            <person name="Lee M.-K."/>
        </authorList>
    </citation>
    <scope>NUCLEOTIDE SEQUENCE [LARGE SCALE GENOMIC DNA]</scope>
    <source>
        <strain evidence="4 5">MKL-02</strain>
    </source>
</reference>
<dbReference type="Proteomes" id="UP000431092">
    <property type="component" value="Unassembled WGS sequence"/>
</dbReference>
<dbReference type="GO" id="GO:0006285">
    <property type="term" value="P:base-excision repair, AP site formation"/>
    <property type="evidence" value="ECO:0007669"/>
    <property type="project" value="TreeGrafter"/>
</dbReference>
<sequence length="300" mass="33021">MRLTRPLDLRSTLSRLQRGSGDPTGWPTSTGGWWRAMRTPEGPVTIHVERRADEVVAEAWGPGGGWSLDHLPGLVGEHDDPTGLVPVHDVVRDAHRHHPGFRVARTGLVVEALVPAVIEQKVTGQEAFGGYRRLVRTYGEPAPGPGEALGLVVAPPVAVWRQVPSWAWLQAGVDGARSATIQRALAVAPRLEECVELDPREAHRRLRAIPGIGVWTAAEVRQRALGDADAVSFGDYHVARNVGWALTGRDTDDQGMAELLEPYRGHRFRVTRLLELSGRVRPRRGPRMAPRTHLPRASRR</sequence>
<organism evidence="4 5">
    <name type="scientific">Arsenicicoccus cauae</name>
    <dbReference type="NCBI Taxonomy" id="2663847"/>
    <lineage>
        <taxon>Bacteria</taxon>
        <taxon>Bacillati</taxon>
        <taxon>Actinomycetota</taxon>
        <taxon>Actinomycetes</taxon>
        <taxon>Micrococcales</taxon>
        <taxon>Intrasporangiaceae</taxon>
        <taxon>Arsenicicoccus</taxon>
    </lineage>
</organism>
<comment type="caution">
    <text evidence="4">The sequence shown here is derived from an EMBL/GenBank/DDBJ whole genome shotgun (WGS) entry which is preliminary data.</text>
</comment>
<evidence type="ECO:0000256" key="3">
    <source>
        <dbReference type="SAM" id="MobiDB-lite"/>
    </source>
</evidence>
<dbReference type="GO" id="GO:0032993">
    <property type="term" value="C:protein-DNA complex"/>
    <property type="evidence" value="ECO:0007669"/>
    <property type="project" value="TreeGrafter"/>
</dbReference>
<keyword evidence="1" id="KW-0227">DNA damage</keyword>
<evidence type="ECO:0000313" key="4">
    <source>
        <dbReference type="EMBL" id="MTB72292.1"/>
    </source>
</evidence>
<feature type="region of interest" description="Disordered" evidence="3">
    <location>
        <begin position="281"/>
        <end position="300"/>
    </location>
</feature>
<dbReference type="GO" id="GO:0032131">
    <property type="term" value="F:alkylated DNA binding"/>
    <property type="evidence" value="ECO:0007669"/>
    <property type="project" value="TreeGrafter"/>
</dbReference>
<dbReference type="EMBL" id="WLVL01000037">
    <property type="protein sequence ID" value="MTB72292.1"/>
    <property type="molecule type" value="Genomic_DNA"/>
</dbReference>
<dbReference type="InterPro" id="IPR051912">
    <property type="entry name" value="Alkylbase_DNA_Glycosylase/TA"/>
</dbReference>
<dbReference type="AlphaFoldDB" id="A0A6I3IE95"/>
<evidence type="ECO:0000256" key="1">
    <source>
        <dbReference type="ARBA" id="ARBA00022763"/>
    </source>
</evidence>